<dbReference type="GO" id="GO:0006629">
    <property type="term" value="P:lipid metabolic process"/>
    <property type="evidence" value="ECO:0007669"/>
    <property type="project" value="InterPro"/>
</dbReference>
<dbReference type="RefSeq" id="XP_001912731.1">
    <property type="nucleotide sequence ID" value="XM_001912696.1"/>
</dbReference>
<dbReference type="EMBL" id="CU633438">
    <property type="protein sequence ID" value="CAP60213.1"/>
    <property type="molecule type" value="Genomic_DNA"/>
</dbReference>
<evidence type="ECO:0000313" key="2">
    <source>
        <dbReference type="EMBL" id="CAP60213.1"/>
    </source>
</evidence>
<gene>
    <name evidence="2" type="ORF">PODANS_1_5260</name>
</gene>
<organism evidence="2">
    <name type="scientific">Podospora anserina (strain S / ATCC MYA-4624 / DSM 980 / FGSC 10383)</name>
    <name type="common">Pleurage anserina</name>
    <dbReference type="NCBI Taxonomy" id="515849"/>
    <lineage>
        <taxon>Eukaryota</taxon>
        <taxon>Fungi</taxon>
        <taxon>Dikarya</taxon>
        <taxon>Ascomycota</taxon>
        <taxon>Pezizomycotina</taxon>
        <taxon>Sordariomycetes</taxon>
        <taxon>Sordariomycetidae</taxon>
        <taxon>Sordariales</taxon>
        <taxon>Podosporaceae</taxon>
        <taxon>Podospora</taxon>
        <taxon>Podospora anserina</taxon>
    </lineage>
</organism>
<dbReference type="OrthoDB" id="1046782at2759"/>
<proteinExistence type="predicted"/>
<dbReference type="PANTHER" id="PTHR13593">
    <property type="match status" value="1"/>
</dbReference>
<dbReference type="PANTHER" id="PTHR13593:SF146">
    <property type="entry name" value="PLC-LIKE PHOSPHODIESTERASE"/>
    <property type="match status" value="1"/>
</dbReference>
<protein>
    <submittedName>
        <fullName evidence="2">Podospora anserina S mat+ genomic DNA chromosome 1, supercontig 1</fullName>
    </submittedName>
</protein>
<dbReference type="HOGENOM" id="CLU_024751_0_0_1"/>
<evidence type="ECO:0000256" key="1">
    <source>
        <dbReference type="SAM" id="SignalP"/>
    </source>
</evidence>
<dbReference type="InterPro" id="IPR051057">
    <property type="entry name" value="PI-PLC_domain"/>
</dbReference>
<dbReference type="GeneID" id="6196746"/>
<dbReference type="KEGG" id="pan:PODANSg09780"/>
<dbReference type="Gene3D" id="3.20.20.190">
    <property type="entry name" value="Phosphatidylinositol (PI) phosphodiesterase"/>
    <property type="match status" value="1"/>
</dbReference>
<accession>B2AAV1</accession>
<reference evidence="2" key="1">
    <citation type="journal article" date="2008" name="Genome Biol.">
        <title>The genome sequence of the model ascomycete fungus Podospora anserina.</title>
        <authorList>
            <person name="Espagne E."/>
            <person name="Lespinet O."/>
            <person name="Malagnac F."/>
            <person name="Da Silva C."/>
            <person name="Jaillon O."/>
            <person name="Porcel B.M."/>
            <person name="Couloux A."/>
            <person name="Aury J.-M."/>
            <person name="Segurens B."/>
            <person name="Poulain J."/>
            <person name="Anthouard V."/>
            <person name="Grossetete S."/>
            <person name="Khalili H."/>
            <person name="Coppin E."/>
            <person name="Dequard-Chablat M."/>
            <person name="Picard M."/>
            <person name="Contamine V."/>
            <person name="Arnaise S."/>
            <person name="Bourdais A."/>
            <person name="Berteaux-Lecellier V."/>
            <person name="Gautheret D."/>
            <person name="de Vries R.P."/>
            <person name="Battaglia E."/>
            <person name="Coutinho P.M."/>
            <person name="Danchin E.G.J."/>
            <person name="Henrissat B."/>
            <person name="El Khoury R."/>
            <person name="Sainsard-Chanet A."/>
            <person name="Boivin A."/>
            <person name="Pinan-Lucarre B."/>
            <person name="Sellem C.H."/>
            <person name="Debuchy R."/>
            <person name="Wincker P."/>
            <person name="Weissenbach J."/>
            <person name="Silar P."/>
        </authorList>
    </citation>
    <scope>NUCLEOTIDE SEQUENCE [LARGE SCALE GENOMIC DNA]</scope>
    <source>
        <strain evidence="2">S mat+</strain>
    </source>
</reference>
<feature type="signal peptide" evidence="1">
    <location>
        <begin position="1"/>
        <end position="17"/>
    </location>
</feature>
<dbReference type="VEuPathDB" id="FungiDB:PODANS_1_5260"/>
<name>B2AAV1_PODAN</name>
<reference evidence="2" key="2">
    <citation type="submission" date="2008-07" db="EMBL/GenBank/DDBJ databases">
        <authorList>
            <person name="Genoscope - CEA"/>
        </authorList>
    </citation>
    <scope>NUCLEOTIDE SEQUENCE</scope>
    <source>
        <strain evidence="2">S mat+</strain>
    </source>
</reference>
<sequence>MGSFLVALVEFPHFASSCLSEASCLIGVPDISIELSVPKQTITRRDQGFWSGTLEVEARNIDSFFNKKGRFTFKVFHRGNQITEQWIDVNALTGNASGGTMESIAETPSIFHDNFIISYGLYEAGPGHEPLPNQHQCYVTVTQNYTNWITNLAPPGSDFEKKPFHRLVLPSAHDVGMNSMESSAALLRKVGGAVVSTMLTRTDDKVCRVVDKLSGYPIELIAPNIIYSLSITQKDSLESMLRIGARYFEFRPARLHSSIRGRDALPDKLYFMHSAIPGMGYDTFLEGIVKFLRANKNEIIVVQLRWDGVPFDCAHPSSEEKKQYLEKAIRDHAGGEINVGNLDDMKHRTISELRRDKKRLLMLDSVDTLSTYTDDGNATINGQSIVDAFPRVLEDRGAQRRAGFVLIQCQATATNIQKALLHSIKDAGVTTSVLLATKGLCDHKTLPWCRDNVVDRCELGKTVVLMNDWLDGATVDVAVGLSRRRLAK</sequence>
<dbReference type="SUPFAM" id="SSF51695">
    <property type="entry name" value="PLC-like phosphodiesterases"/>
    <property type="match status" value="1"/>
</dbReference>
<dbReference type="GO" id="GO:0008081">
    <property type="term" value="F:phosphoric diester hydrolase activity"/>
    <property type="evidence" value="ECO:0007669"/>
    <property type="project" value="InterPro"/>
</dbReference>
<dbReference type="AlphaFoldDB" id="B2AAV1"/>
<dbReference type="InterPro" id="IPR017946">
    <property type="entry name" value="PLC-like_Pdiesterase_TIM-brl"/>
</dbReference>
<keyword evidence="1" id="KW-0732">Signal</keyword>
<feature type="chain" id="PRO_5002775327" evidence="1">
    <location>
        <begin position="18"/>
        <end position="488"/>
    </location>
</feature>